<reference evidence="1 2" key="1">
    <citation type="submission" date="2018-09" db="EMBL/GenBank/DDBJ databases">
        <title>Complete genome sequence of Cupriavidus oxalaticus T2, a bacterium capable of phenol tolerance and degradation.</title>
        <authorList>
            <person name="Yan J."/>
        </authorList>
    </citation>
    <scope>NUCLEOTIDE SEQUENCE [LARGE SCALE GENOMIC DNA]</scope>
    <source>
        <strain evidence="1 2">T2</strain>
        <plasmid evidence="1 2">unnamed1</plasmid>
    </source>
</reference>
<dbReference type="InterPro" id="IPR047610">
    <property type="entry name" value="ImuA_translesion"/>
</dbReference>
<dbReference type="SUPFAM" id="SSF52540">
    <property type="entry name" value="P-loop containing nucleoside triphosphate hydrolases"/>
    <property type="match status" value="1"/>
</dbReference>
<dbReference type="EMBL" id="CP032520">
    <property type="protein sequence ID" value="QEZ48658.1"/>
    <property type="molecule type" value="Genomic_DNA"/>
</dbReference>
<name>A0A5P3VRK2_9BURK</name>
<dbReference type="AlphaFoldDB" id="A0A5P3VRK2"/>
<sequence>MLTIAPETIHPSLWVAAQLARGNARTVSTGYAALDKELPGSGWPVGSQTELLLQQPGIGELRLLRPALVARSGRPFALLAPPHAPQALSLANWGIPPERLLWIDAQRTADVLWAAEQTLRAGTCGALILWQSHLRNEALRRLHLAAQTSDTLFFVVRPAACARDASPAPLRLALEPAVGGVTVNFVKRRGPQQETPLLVALEPSPILLYRHAAPVDLPTPAVAPPRSLPADLVHH</sequence>
<protein>
    <submittedName>
        <fullName evidence="1">Translesion DNA synthesis-associated protein ImuA</fullName>
    </submittedName>
</protein>
<accession>A0A5P3VRK2</accession>
<dbReference type="RefSeq" id="WP_151072920.1">
    <property type="nucleotide sequence ID" value="NZ_CP032520.1"/>
</dbReference>
<proteinExistence type="predicted"/>
<dbReference type="PIRSF" id="PIRSF037290">
    <property type="entry name" value="UCP037290"/>
    <property type="match status" value="1"/>
</dbReference>
<dbReference type="NCBIfam" id="NF033429">
    <property type="entry name" value="ImuA_translesion"/>
    <property type="match status" value="1"/>
</dbReference>
<organism evidence="1 2">
    <name type="scientific">Cupriavidus oxalaticus</name>
    <dbReference type="NCBI Taxonomy" id="96344"/>
    <lineage>
        <taxon>Bacteria</taxon>
        <taxon>Pseudomonadati</taxon>
        <taxon>Pseudomonadota</taxon>
        <taxon>Betaproteobacteria</taxon>
        <taxon>Burkholderiales</taxon>
        <taxon>Burkholderiaceae</taxon>
        <taxon>Cupriavidus</taxon>
    </lineage>
</organism>
<dbReference type="InterPro" id="IPR017166">
    <property type="entry name" value="UCP037290"/>
</dbReference>
<dbReference type="Proteomes" id="UP000325743">
    <property type="component" value="Plasmid unnamed1"/>
</dbReference>
<evidence type="ECO:0000313" key="1">
    <source>
        <dbReference type="EMBL" id="QEZ48658.1"/>
    </source>
</evidence>
<keyword evidence="1" id="KW-0614">Plasmid</keyword>
<dbReference type="Gene3D" id="3.40.50.300">
    <property type="entry name" value="P-loop containing nucleotide triphosphate hydrolases"/>
    <property type="match status" value="1"/>
</dbReference>
<gene>
    <name evidence="1" type="primary">imuA</name>
    <name evidence="1" type="ORF">D2917_30660</name>
</gene>
<evidence type="ECO:0000313" key="2">
    <source>
        <dbReference type="Proteomes" id="UP000325743"/>
    </source>
</evidence>
<geneLocation type="plasmid" evidence="1">
    <name>unnamed1</name>
</geneLocation>
<dbReference type="InterPro" id="IPR027417">
    <property type="entry name" value="P-loop_NTPase"/>
</dbReference>